<feature type="repeat" description="TPR" evidence="3">
    <location>
        <begin position="1232"/>
        <end position="1265"/>
    </location>
</feature>
<keyword evidence="6" id="KW-1185">Reference proteome</keyword>
<dbReference type="PANTHER" id="PTHR44858:SF1">
    <property type="entry name" value="UDP-N-ACETYLGLUCOSAMINE--PEPTIDE N-ACETYLGLUCOSAMINYLTRANSFERASE SPINDLY-RELATED"/>
    <property type="match status" value="1"/>
</dbReference>
<feature type="region of interest" description="Disordered" evidence="4">
    <location>
        <begin position="700"/>
        <end position="721"/>
    </location>
</feature>
<feature type="compositionally biased region" description="Acidic residues" evidence="4">
    <location>
        <begin position="276"/>
        <end position="287"/>
    </location>
</feature>
<reference evidence="5" key="1">
    <citation type="submission" date="2023-01" db="EMBL/GenBank/DDBJ databases">
        <title>Genome assembly of the deep-sea coral Lophelia pertusa.</title>
        <authorList>
            <person name="Herrera S."/>
            <person name="Cordes E."/>
        </authorList>
    </citation>
    <scope>NUCLEOTIDE SEQUENCE</scope>
    <source>
        <strain evidence="5">USNM1676648</strain>
        <tissue evidence="5">Polyp</tissue>
    </source>
</reference>
<feature type="compositionally biased region" description="Basic and acidic residues" evidence="4">
    <location>
        <begin position="405"/>
        <end position="415"/>
    </location>
</feature>
<proteinExistence type="predicted"/>
<feature type="compositionally biased region" description="Basic and acidic residues" evidence="4">
    <location>
        <begin position="711"/>
        <end position="721"/>
    </location>
</feature>
<dbReference type="EMBL" id="MU825416">
    <property type="protein sequence ID" value="KAJ7390464.1"/>
    <property type="molecule type" value="Genomic_DNA"/>
</dbReference>
<gene>
    <name evidence="5" type="primary">TTC6</name>
    <name evidence="5" type="ORF">OS493_025166</name>
</gene>
<feature type="region of interest" description="Disordered" evidence="4">
    <location>
        <begin position="405"/>
        <end position="433"/>
    </location>
</feature>
<sequence length="1725" mass="193550">MSFGGKSFKREELRIKQELQKLTIQSKNEFAGLNTTDKSKLLESSSKTSLATAQRNLPAKRNSAKKTTKSKRKTTGSIDIENNDSDIEIPPPSPSIDLGPELRAVTPDSDEINTKACTVQEVQDSIGVDRRNSDLISRSTGVASIRSKVELNVVMYGKGLGEENSSTAKLKEKKSTVKPQSARSGSPKTPRRTPQPPQPESDVPIKKPAIIGSQSTAVAVQLAPRPAPKQRTTSRASHQGSTKSRASSVKDEEILHPTTPNVLDEGEADILNLSEDNADIDDEEEGLEVNQKDEDGMDTQEGADVVDEFVGVGVETAVDSESRGDVGEDTSAKPDDKGGHDENTDTEFVEVKTSLSVHDVEKLQTESTDGEMDSPINRIHSEILELTRRISLPEAGILNLLRATEEAENEAKRQQEAAASSSPSKESLLLRAMAEHGSTDFSIHGAFRGLSSRDAKQTSTSPWAAKAPAVSSKTKLQGDEGGKASVAEKESFSTSPRKDRTITMNSEMGASGDVNVKPQTAEELPQTAGKGTETRKSEGTDRDMLASRSFTFLTTRQGRTSQKTMTAEQAMECLLLPPEVAPEDIISIKGEQVEIGSKQFTAPVNSTGYSPQELNKQWIDLKQEKDVMFLDSWEVKDAEKENKPSKTRNIHHFCTMPSRVELPPHLCKLTRDEHTRDKFPKVTGKPTDVNFKIFEEVPEVDETEEGEIEGDDKPVRPGKTEERRWSVVAQKILMEALVAGDSDETLNRLKKASDSLFSAEQEESLDIVGVKIQLKDDTSRLYWTPAPPKMNLAPATIRSQLYPDYQGASMLQESLGAELRTVTGLDSEDNDETVADLDTEELRARNRILSRMHGSMTDLRQLVAESQVQRPKTDLGGMVLVGEIDGREEQVYLQADLCQCLTKEGKRLNNRMTQKKKDVEQDEDEESTAAQKEQHQGLSIFRSVSHPLLSFGEKVLQVPTGYDISMNELNYQRDQVAAIKDKQQENEENKDSDLPKEKTFSATTVTSQIERGTIMGTCNEFDTDEGRTDAGDSMSIQTGTTGPTSRRRLPSRKTRKKTKKELEREQEIRKFLNQPARQISRCTSFTDLRNLERENTSQRRESISTRSELTRVTSEPALLDFDRIMKNELTGSSDASFDNVRESIWYVWFDEVYPPTPPMPEIKFDLQSLSTPRLHTQSKSTGVVIDNDILEDIQVIEPEIRSSDQELYNALQDEVVRLTDLIETTHKKESSAIFLCRRGAVFRKLGYLKKAWDDLNRSIELEPKLLDAYWHRHLLNLLQDNRKSALDDLAFIIKNSSTHARAFRSRAELYRQENDATMAIVNYSQAIKLNPNDAETYYQRAAMFKMRGDMILALEDYKIAAKLLPSKTDAMFEISLFRFNNENWTAALRDFTEILQQDPEDSKAYTYRARGHAKMGNFEAALKDLAAAVHYDPQNAVAFFHRGCLLRKIHPRRALQDLSVSLLLDNSEENVKAFLHRAILYTDLKRWEDAVPDFEAALELDSDLASAHVNIGLIYITKYSNYHKAVRRYTAAIRVDPTYIRAYICRAEAYHKLHMVQDAILDYTRVIHMRPDISDYHMARGKLLLEQNKLELASFHVRQAADLNRGLGASATQQAVVQSFLRNFDQAIEVLERATRVRPVAPLFILLGKTNMKAKRFENAIKSFDRAIEIMTPWNPRMEMPIEAAPVHFLIGMCQSELGRPLGALDAFNNAIRVNPDYAEVTIYT</sequence>
<protein>
    <submittedName>
        <fullName evidence="5">Cytochrome c oxidase subunit 1</fullName>
    </submittedName>
</protein>
<dbReference type="Gene3D" id="1.25.40.10">
    <property type="entry name" value="Tetratricopeptide repeat domain"/>
    <property type="match status" value="4"/>
</dbReference>
<dbReference type="Pfam" id="PF13432">
    <property type="entry name" value="TPR_16"/>
    <property type="match status" value="2"/>
</dbReference>
<feature type="repeat" description="TPR" evidence="3">
    <location>
        <begin position="1300"/>
        <end position="1333"/>
    </location>
</feature>
<organism evidence="5 6">
    <name type="scientific">Desmophyllum pertusum</name>
    <dbReference type="NCBI Taxonomy" id="174260"/>
    <lineage>
        <taxon>Eukaryota</taxon>
        <taxon>Metazoa</taxon>
        <taxon>Cnidaria</taxon>
        <taxon>Anthozoa</taxon>
        <taxon>Hexacorallia</taxon>
        <taxon>Scleractinia</taxon>
        <taxon>Caryophylliina</taxon>
        <taxon>Caryophylliidae</taxon>
        <taxon>Desmophyllum</taxon>
    </lineage>
</organism>
<dbReference type="Proteomes" id="UP001163046">
    <property type="component" value="Unassembled WGS sequence"/>
</dbReference>
<evidence type="ECO:0000256" key="4">
    <source>
        <dbReference type="SAM" id="MobiDB-lite"/>
    </source>
</evidence>
<dbReference type="InterPro" id="IPR019734">
    <property type="entry name" value="TPR_rpt"/>
</dbReference>
<feature type="region of interest" description="Disordered" evidence="4">
    <location>
        <begin position="912"/>
        <end position="937"/>
    </location>
</feature>
<feature type="repeat" description="TPR" evidence="3">
    <location>
        <begin position="1641"/>
        <end position="1674"/>
    </location>
</feature>
<feature type="compositionally biased region" description="Polar residues" evidence="4">
    <location>
        <begin position="177"/>
        <end position="187"/>
    </location>
</feature>
<keyword evidence="1" id="KW-0677">Repeat</keyword>
<feature type="compositionally biased region" description="Low complexity" evidence="4">
    <location>
        <begin position="417"/>
        <end position="430"/>
    </location>
</feature>
<dbReference type="OrthoDB" id="1658288at2759"/>
<feature type="compositionally biased region" description="Basic residues" evidence="4">
    <location>
        <begin position="62"/>
        <end position="74"/>
    </location>
</feature>
<feature type="region of interest" description="Disordered" evidence="4">
    <location>
        <begin position="34"/>
        <end position="118"/>
    </location>
</feature>
<accession>A0A9X0DA09</accession>
<evidence type="ECO:0000313" key="5">
    <source>
        <dbReference type="EMBL" id="KAJ7390464.1"/>
    </source>
</evidence>
<dbReference type="PANTHER" id="PTHR44858">
    <property type="entry name" value="TETRATRICOPEPTIDE REPEAT PROTEIN 6"/>
    <property type="match status" value="1"/>
</dbReference>
<keyword evidence="2 3" id="KW-0802">TPR repeat</keyword>
<feature type="region of interest" description="Disordered" evidence="4">
    <location>
        <begin position="982"/>
        <end position="1005"/>
    </location>
</feature>
<feature type="repeat" description="TPR" evidence="3">
    <location>
        <begin position="1471"/>
        <end position="1504"/>
    </location>
</feature>
<comment type="caution">
    <text evidence="5">The sequence shown here is derived from an EMBL/GenBank/DDBJ whole genome shotgun (WGS) entry which is preliminary data.</text>
</comment>
<feature type="region of interest" description="Disordered" evidence="4">
    <location>
        <begin position="1021"/>
        <end position="1063"/>
    </location>
</feature>
<feature type="compositionally biased region" description="Basic and acidic residues" evidence="4">
    <location>
        <begin position="982"/>
        <end position="999"/>
    </location>
</feature>
<evidence type="ECO:0000256" key="3">
    <source>
        <dbReference type="PROSITE-ProRule" id="PRU00339"/>
    </source>
</evidence>
<dbReference type="SUPFAM" id="SSF48452">
    <property type="entry name" value="TPR-like"/>
    <property type="match status" value="2"/>
</dbReference>
<evidence type="ECO:0000313" key="6">
    <source>
        <dbReference type="Proteomes" id="UP001163046"/>
    </source>
</evidence>
<feature type="region of interest" description="Disordered" evidence="4">
    <location>
        <begin position="314"/>
        <end position="345"/>
    </location>
</feature>
<feature type="repeat" description="TPR" evidence="3">
    <location>
        <begin position="1402"/>
        <end position="1435"/>
    </location>
</feature>
<dbReference type="Pfam" id="PF13414">
    <property type="entry name" value="TPR_11"/>
    <property type="match status" value="1"/>
</dbReference>
<dbReference type="PROSITE" id="PS50005">
    <property type="entry name" value="TPR"/>
    <property type="match status" value="8"/>
</dbReference>
<dbReference type="SMART" id="SM00028">
    <property type="entry name" value="TPR"/>
    <property type="match status" value="11"/>
</dbReference>
<evidence type="ECO:0000256" key="1">
    <source>
        <dbReference type="ARBA" id="ARBA00022737"/>
    </source>
</evidence>
<dbReference type="InterPro" id="IPR011990">
    <property type="entry name" value="TPR-like_helical_dom_sf"/>
</dbReference>
<feature type="repeat" description="TPR" evidence="3">
    <location>
        <begin position="1334"/>
        <end position="1367"/>
    </location>
</feature>
<feature type="repeat" description="TPR" evidence="3">
    <location>
        <begin position="1368"/>
        <end position="1401"/>
    </location>
</feature>
<feature type="compositionally biased region" description="Acidic residues" evidence="4">
    <location>
        <begin position="700"/>
        <end position="710"/>
    </location>
</feature>
<evidence type="ECO:0000256" key="2">
    <source>
        <dbReference type="ARBA" id="ARBA00022803"/>
    </source>
</evidence>
<feature type="compositionally biased region" description="Basic residues" evidence="4">
    <location>
        <begin position="1045"/>
        <end position="1059"/>
    </location>
</feature>
<feature type="region of interest" description="Disordered" evidence="4">
    <location>
        <begin position="159"/>
        <end position="300"/>
    </location>
</feature>
<feature type="compositionally biased region" description="Basic and acidic residues" evidence="4">
    <location>
        <begin position="476"/>
        <end position="501"/>
    </location>
</feature>
<name>A0A9X0DA09_9CNID</name>
<feature type="region of interest" description="Disordered" evidence="4">
    <location>
        <begin position="451"/>
        <end position="542"/>
    </location>
</feature>
<feature type="compositionally biased region" description="Basic and acidic residues" evidence="4">
    <location>
        <begin position="320"/>
        <end position="343"/>
    </location>
</feature>
<feature type="compositionally biased region" description="Basic and acidic residues" evidence="4">
    <location>
        <begin position="532"/>
        <end position="542"/>
    </location>
</feature>
<feature type="repeat" description="TPR" evidence="3">
    <location>
        <begin position="1685"/>
        <end position="1718"/>
    </location>
</feature>
<dbReference type="InterPro" id="IPR050498">
    <property type="entry name" value="Ycf3"/>
</dbReference>
<feature type="compositionally biased region" description="Polar residues" evidence="4">
    <location>
        <begin position="230"/>
        <end position="247"/>
    </location>
</feature>
<feature type="region of interest" description="Disordered" evidence="4">
    <location>
        <begin position="357"/>
        <end position="376"/>
    </location>
</feature>